<comment type="caution">
    <text evidence="1">The sequence shown here is derived from an EMBL/GenBank/DDBJ whole genome shotgun (WGS) entry which is preliminary data.</text>
</comment>
<name>A0AAD5UYE3_9APHY</name>
<evidence type="ECO:0000313" key="1">
    <source>
        <dbReference type="EMBL" id="KAJ3479899.1"/>
    </source>
</evidence>
<dbReference type="SUPFAM" id="SSF81383">
    <property type="entry name" value="F-box domain"/>
    <property type="match status" value="1"/>
</dbReference>
<gene>
    <name evidence="1" type="ORF">NLI96_g8739</name>
</gene>
<organism evidence="1 2">
    <name type="scientific">Meripilus lineatus</name>
    <dbReference type="NCBI Taxonomy" id="2056292"/>
    <lineage>
        <taxon>Eukaryota</taxon>
        <taxon>Fungi</taxon>
        <taxon>Dikarya</taxon>
        <taxon>Basidiomycota</taxon>
        <taxon>Agaricomycotina</taxon>
        <taxon>Agaricomycetes</taxon>
        <taxon>Polyporales</taxon>
        <taxon>Meripilaceae</taxon>
        <taxon>Meripilus</taxon>
    </lineage>
</organism>
<dbReference type="InterPro" id="IPR036047">
    <property type="entry name" value="F-box-like_dom_sf"/>
</dbReference>
<dbReference type="CDD" id="cd09917">
    <property type="entry name" value="F-box_SF"/>
    <property type="match status" value="1"/>
</dbReference>
<reference evidence="1" key="1">
    <citation type="submission" date="2022-07" db="EMBL/GenBank/DDBJ databases">
        <title>Genome Sequence of Physisporinus lineatus.</title>
        <authorList>
            <person name="Buettner E."/>
        </authorList>
    </citation>
    <scope>NUCLEOTIDE SEQUENCE</scope>
    <source>
        <strain evidence="1">VT162</strain>
    </source>
</reference>
<evidence type="ECO:0000313" key="2">
    <source>
        <dbReference type="Proteomes" id="UP001212997"/>
    </source>
</evidence>
<sequence>MVQPAATQAFLDGISQENKPPKALGSDSLNDECPISISGPPMLSVPSLYSPTDAGPSLSKAIPFDLPHHGNSGDLTTSAGMGLPVEIWLYIIAFLARDAVSLLACALTCHYFRYPAQLMINKLRERTIDANGYDELNNLVDEILRSPKHGVAIRSLNIVGRTNDSIPVVLSVVPIRLSRMLVSLQKLILEKFTVDTQPYPSRWMLYGRVFPNITSLKLTFIQFPSFKDFVVLVTSFPALVALCLTYPRLGRADFCPGVLKHFNRQKFSIHELTLQDRNDSSFLATFVHWMIWRDAQVRKLRILQCVPSEPGQRLLRHLRNGLQELSVHYMATPGSVFEAQQEHRKTEPFCIEYPSLASISVYSINERDIPGLSSLLPYIIPSLQTFTLWVSPNAKMFNEFIWQRLDAIICSWFMVKHTHYKTKLALRYLAWLGDKGCSVETLFPLTTSLGKGSWCSISD</sequence>
<dbReference type="AlphaFoldDB" id="A0AAD5UYE3"/>
<dbReference type="EMBL" id="JANAWD010000408">
    <property type="protein sequence ID" value="KAJ3479899.1"/>
    <property type="molecule type" value="Genomic_DNA"/>
</dbReference>
<evidence type="ECO:0008006" key="3">
    <source>
        <dbReference type="Google" id="ProtNLM"/>
    </source>
</evidence>
<keyword evidence="2" id="KW-1185">Reference proteome</keyword>
<proteinExistence type="predicted"/>
<accession>A0AAD5UYE3</accession>
<dbReference type="Proteomes" id="UP001212997">
    <property type="component" value="Unassembled WGS sequence"/>
</dbReference>
<protein>
    <recommendedName>
        <fullName evidence="3">F-box domain-containing protein</fullName>
    </recommendedName>
</protein>